<organism evidence="3 4">
    <name type="scientific">Paenibacillus odorifer</name>
    <dbReference type="NCBI Taxonomy" id="189426"/>
    <lineage>
        <taxon>Bacteria</taxon>
        <taxon>Bacillati</taxon>
        <taxon>Bacillota</taxon>
        <taxon>Bacilli</taxon>
        <taxon>Bacillales</taxon>
        <taxon>Paenibacillaceae</taxon>
        <taxon>Paenibacillus</taxon>
    </lineage>
</organism>
<dbReference type="Gene3D" id="3.90.1200.10">
    <property type="match status" value="1"/>
</dbReference>
<evidence type="ECO:0000313" key="3">
    <source>
        <dbReference type="EMBL" id="OME23550.1"/>
    </source>
</evidence>
<dbReference type="Gene3D" id="3.30.200.20">
    <property type="entry name" value="Phosphorylase Kinase, domain 1"/>
    <property type="match status" value="1"/>
</dbReference>
<dbReference type="GO" id="GO:0019202">
    <property type="term" value="F:amino acid kinase activity"/>
    <property type="evidence" value="ECO:0007669"/>
    <property type="project" value="TreeGrafter"/>
</dbReference>
<evidence type="ECO:0000259" key="2">
    <source>
        <dbReference type="Pfam" id="PF01636"/>
    </source>
</evidence>
<proteinExistence type="inferred from homology"/>
<reference evidence="3 4" key="1">
    <citation type="submission" date="2016-10" db="EMBL/GenBank/DDBJ databases">
        <title>Paenibacillus species isolates.</title>
        <authorList>
            <person name="Beno S.M."/>
        </authorList>
    </citation>
    <scope>NUCLEOTIDE SEQUENCE [LARGE SCALE GENOMIC DNA]</scope>
    <source>
        <strain evidence="3 4">FSL H7-0918</strain>
    </source>
</reference>
<evidence type="ECO:0000313" key="4">
    <source>
        <dbReference type="Proteomes" id="UP000187323"/>
    </source>
</evidence>
<dbReference type="PANTHER" id="PTHR21064">
    <property type="entry name" value="AMINOGLYCOSIDE PHOSPHOTRANSFERASE DOMAIN-CONTAINING PROTEIN-RELATED"/>
    <property type="match status" value="1"/>
</dbReference>
<dbReference type="Proteomes" id="UP000187323">
    <property type="component" value="Unassembled WGS sequence"/>
</dbReference>
<dbReference type="InterPro" id="IPR011009">
    <property type="entry name" value="Kinase-like_dom_sf"/>
</dbReference>
<dbReference type="AlphaFoldDB" id="A0AB36JKC6"/>
<dbReference type="EMBL" id="MPTO01000003">
    <property type="protein sequence ID" value="OME23550.1"/>
    <property type="molecule type" value="Genomic_DNA"/>
</dbReference>
<dbReference type="SUPFAM" id="SSF56112">
    <property type="entry name" value="Protein kinase-like (PK-like)"/>
    <property type="match status" value="1"/>
</dbReference>
<protein>
    <recommendedName>
        <fullName evidence="2">Aminoglycoside phosphotransferase domain-containing protein</fullName>
    </recommendedName>
</protein>
<dbReference type="PANTHER" id="PTHR21064:SF6">
    <property type="entry name" value="AMINOGLYCOSIDE PHOSPHOTRANSFERASE DOMAIN-CONTAINING PROTEIN"/>
    <property type="match status" value="1"/>
</dbReference>
<sequence>MHGNSQNETERIAIKSVLYYYFNKELLHYFPLKNGSANKIWQVTANDGVYVLKMMGTSCSADFIEYQNWLSNSLVRHQFPFQPNTTKRGGDVIVSWDQQFWQLRPFLSGRSHQLGHKEDLYRVINTLVDLHSMKIDENCHFYSDSFVNYWSEGALEQYALVEEELGRYFTLQDVKQYSNLFRAIINKFEESSCLDLFRQLPKVVTHGDIHSHNFLMGEEGVIGVIDWDQSGIQPKILDTARSVYILSRIGHNEFAINKDFARFFLHEYNKRLPFLKEEMDLFLLLIEMSFVPRLDNIKLLQVEKFKWFIDWAYRGALSVNSQLEGTVNELRLQLRSS</sequence>
<dbReference type="RefSeq" id="WP_076133536.1">
    <property type="nucleotide sequence ID" value="NZ_MPTO01000003.1"/>
</dbReference>
<dbReference type="InterPro" id="IPR002575">
    <property type="entry name" value="Aminoglycoside_PTrfase"/>
</dbReference>
<name>A0AB36JKC6_9BACL</name>
<dbReference type="Pfam" id="PF01636">
    <property type="entry name" value="APH"/>
    <property type="match status" value="1"/>
</dbReference>
<dbReference type="InterPro" id="IPR050249">
    <property type="entry name" value="Pseudomonas-type_ThrB"/>
</dbReference>
<evidence type="ECO:0000256" key="1">
    <source>
        <dbReference type="ARBA" id="ARBA00038240"/>
    </source>
</evidence>
<feature type="domain" description="Aminoglycoside phosphotransferase" evidence="2">
    <location>
        <begin position="31"/>
        <end position="257"/>
    </location>
</feature>
<accession>A0AB36JKC6</accession>
<gene>
    <name evidence="3" type="ORF">BSK47_03600</name>
</gene>
<comment type="caution">
    <text evidence="3">The sequence shown here is derived from an EMBL/GenBank/DDBJ whole genome shotgun (WGS) entry which is preliminary data.</text>
</comment>
<comment type="similarity">
    <text evidence="1">Belongs to the pseudomonas-type ThrB family.</text>
</comment>